<gene>
    <name evidence="2" type="ORF">F0U83_09435</name>
</gene>
<accession>A0A5P1RB86</accession>
<dbReference type="EMBL" id="CP043869">
    <property type="protein sequence ID" value="QEQ96924.1"/>
    <property type="molecule type" value="Genomic_DNA"/>
</dbReference>
<dbReference type="AlphaFoldDB" id="A0A5P1RB86"/>
<evidence type="ECO:0000256" key="1">
    <source>
        <dbReference type="SAM" id="Phobius"/>
    </source>
</evidence>
<dbReference type="KEGG" id="ncu:F0U83_09435"/>
<name>A0A5P1RB86_9GAMM</name>
<organism evidence="2 3">
    <name type="scientific">Neptunomonas concharum</name>
    <dbReference type="NCBI Taxonomy" id="1031538"/>
    <lineage>
        <taxon>Bacteria</taxon>
        <taxon>Pseudomonadati</taxon>
        <taxon>Pseudomonadota</taxon>
        <taxon>Gammaproteobacteria</taxon>
        <taxon>Oceanospirillales</taxon>
        <taxon>Oceanospirillaceae</taxon>
        <taxon>Neptunomonas</taxon>
    </lineage>
</organism>
<keyword evidence="1" id="KW-0472">Membrane</keyword>
<feature type="transmembrane region" description="Helical" evidence="1">
    <location>
        <begin position="75"/>
        <end position="96"/>
    </location>
</feature>
<keyword evidence="3" id="KW-1185">Reference proteome</keyword>
<proteinExistence type="predicted"/>
<evidence type="ECO:0000313" key="2">
    <source>
        <dbReference type="EMBL" id="QEQ96924.1"/>
    </source>
</evidence>
<dbReference type="Proteomes" id="UP000324760">
    <property type="component" value="Chromosome"/>
</dbReference>
<keyword evidence="1" id="KW-1133">Transmembrane helix</keyword>
<evidence type="ECO:0000313" key="3">
    <source>
        <dbReference type="Proteomes" id="UP000324760"/>
    </source>
</evidence>
<protein>
    <submittedName>
        <fullName evidence="2">Uncharacterized protein</fullName>
    </submittedName>
</protein>
<sequence>MGRRYRRGSAASSIVSDTVYMSSRLPWWGALIFGLAGFILFYFIVPAWLESKLIAQEPSSFYPMLEAIFGRRIHWFEWLGTACGLVGLFFGVRNYFWSKEAGYKERGAVALLSKIFGRDLS</sequence>
<feature type="transmembrane region" description="Helical" evidence="1">
    <location>
        <begin position="27"/>
        <end position="49"/>
    </location>
</feature>
<keyword evidence="1" id="KW-0812">Transmembrane</keyword>
<dbReference type="RefSeq" id="WP_138988299.1">
    <property type="nucleotide sequence ID" value="NZ_CP043869.1"/>
</dbReference>
<dbReference type="OrthoDB" id="6400915at2"/>
<reference evidence="2 3" key="1">
    <citation type="journal article" date="2019" name="Biochem. Eng. J.">
        <title>Metabolic engineering of the marine bacteria Neptunomonas concharum for the production of acetoin and meso-2,3-butanediol from acetate.</title>
        <authorList>
            <person name="Li W."/>
            <person name="Pu N."/>
            <person name="Liu C.-X."/>
            <person name="Yuan Q.-P."/>
            <person name="Li Z.-J."/>
        </authorList>
    </citation>
    <scope>NUCLEOTIDE SEQUENCE [LARGE SCALE GENOMIC DNA]</scope>
    <source>
        <strain evidence="2 3">JCM17730</strain>
    </source>
</reference>